<dbReference type="EMBL" id="VTEU01000005">
    <property type="protein sequence ID" value="TYS58108.1"/>
    <property type="molecule type" value="Genomic_DNA"/>
</dbReference>
<gene>
    <name evidence="1" type="ORF">FZC74_14040</name>
</gene>
<comment type="caution">
    <text evidence="1">The sequence shown here is derived from an EMBL/GenBank/DDBJ whole genome shotgun (WGS) entry which is preliminary data.</text>
</comment>
<evidence type="ECO:0000313" key="1">
    <source>
        <dbReference type="EMBL" id="TYS58108.1"/>
    </source>
</evidence>
<organism evidence="1 2">
    <name type="scientific">Sutcliffiella horikoshii</name>
    <dbReference type="NCBI Taxonomy" id="79883"/>
    <lineage>
        <taxon>Bacteria</taxon>
        <taxon>Bacillati</taxon>
        <taxon>Bacillota</taxon>
        <taxon>Bacilli</taxon>
        <taxon>Bacillales</taxon>
        <taxon>Bacillaceae</taxon>
        <taxon>Sutcliffiella</taxon>
    </lineage>
</organism>
<dbReference type="Proteomes" id="UP000323393">
    <property type="component" value="Unassembled WGS sequence"/>
</dbReference>
<protein>
    <submittedName>
        <fullName evidence="1">Uncharacterized protein</fullName>
    </submittedName>
</protein>
<dbReference type="RefSeq" id="WP_148966327.1">
    <property type="nucleotide sequence ID" value="NZ_VTEU01000005.1"/>
</dbReference>
<accession>A0AA94WPV4</accession>
<name>A0AA94WPV4_9BACI</name>
<sequence>MEGSWEGFLDIIDLNQDTRQKAELKTLIEFPLAQPKKYLLIGLFDCITCIYGSEKCIWWYEPSCINGKNIRNPYTKIISKADLKYLQGLWERIAGDYILFLPEEFNTKVDTIGEEEFIGVCLIKYSQLLLKTHDANEVLYLYLNE</sequence>
<proteinExistence type="predicted"/>
<evidence type="ECO:0000313" key="2">
    <source>
        <dbReference type="Proteomes" id="UP000323393"/>
    </source>
</evidence>
<reference evidence="1 2" key="1">
    <citation type="submission" date="2019-08" db="EMBL/GenBank/DDBJ databases">
        <title>Bacillus genomes from the desert of Cuatro Cienegas, Coahuila.</title>
        <authorList>
            <person name="Olmedo-Alvarez G."/>
        </authorList>
    </citation>
    <scope>NUCLEOTIDE SEQUENCE [LARGE SCALE GENOMIC DNA]</scope>
    <source>
        <strain evidence="1 2">CH88_3T</strain>
    </source>
</reference>
<dbReference type="AlphaFoldDB" id="A0AA94WPV4"/>